<dbReference type="Proteomes" id="UP000811492">
    <property type="component" value="Unassembled WGS sequence"/>
</dbReference>
<feature type="transmembrane region" description="Helical" evidence="6">
    <location>
        <begin position="192"/>
        <end position="217"/>
    </location>
</feature>
<accession>A0ABS5M404</accession>
<keyword evidence="4 6" id="KW-1133">Transmembrane helix</keyword>
<dbReference type="PANTHER" id="PTHR30177">
    <property type="entry name" value="GLYCINE BETAINE/L-PROLINE TRANSPORT SYSTEM PERMEASE PROTEIN PROW"/>
    <property type="match status" value="1"/>
</dbReference>
<evidence type="ECO:0000256" key="1">
    <source>
        <dbReference type="ARBA" id="ARBA00004141"/>
    </source>
</evidence>
<proteinExistence type="inferred from homology"/>
<dbReference type="Pfam" id="PF00528">
    <property type="entry name" value="BPD_transp_1"/>
    <property type="match status" value="1"/>
</dbReference>
<protein>
    <submittedName>
        <fullName evidence="8">ABC transporter permease</fullName>
    </submittedName>
</protein>
<dbReference type="InterPro" id="IPR035906">
    <property type="entry name" value="MetI-like_sf"/>
</dbReference>
<keyword evidence="5 6" id="KW-0472">Membrane</keyword>
<dbReference type="InterPro" id="IPR000515">
    <property type="entry name" value="MetI-like"/>
</dbReference>
<keyword evidence="9" id="KW-1185">Reference proteome</keyword>
<dbReference type="CDD" id="cd06261">
    <property type="entry name" value="TM_PBP2"/>
    <property type="match status" value="1"/>
</dbReference>
<feature type="transmembrane region" description="Helical" evidence="6">
    <location>
        <begin position="160"/>
        <end position="180"/>
    </location>
</feature>
<dbReference type="PANTHER" id="PTHR30177:SF33">
    <property type="entry name" value="POSSIBLE OSMOPROTECTANT (GLYCINE BETAINE_CARNITINE_CHOLINE_L-PROLINE) TRANSPORT INTEGRAL MEMBRANE PROTEIN ABC TRANSPORTER PROZ"/>
    <property type="match status" value="1"/>
</dbReference>
<reference evidence="8 9" key="1">
    <citation type="submission" date="2021-02" db="EMBL/GenBank/DDBJ databases">
        <title>Draft genome and description of Leucobacter sp nov strain Marseille-Q4368.</title>
        <authorList>
            <person name="Boxberger M."/>
            <person name="La Scola B."/>
        </authorList>
    </citation>
    <scope>NUCLEOTIDE SEQUENCE [LARGE SCALE GENOMIC DNA]</scope>
    <source>
        <strain evidence="8 9">Marseille-Q4368</strain>
    </source>
</reference>
<organism evidence="8 9">
    <name type="scientific">Leucobacter manosquensis</name>
    <dbReference type="NCBI Taxonomy" id="2810611"/>
    <lineage>
        <taxon>Bacteria</taxon>
        <taxon>Bacillati</taxon>
        <taxon>Actinomycetota</taxon>
        <taxon>Actinomycetes</taxon>
        <taxon>Micrococcales</taxon>
        <taxon>Microbacteriaceae</taxon>
        <taxon>Leucobacter</taxon>
    </lineage>
</organism>
<evidence type="ECO:0000313" key="8">
    <source>
        <dbReference type="EMBL" id="MBS3181924.1"/>
    </source>
</evidence>
<evidence type="ECO:0000256" key="4">
    <source>
        <dbReference type="ARBA" id="ARBA00022989"/>
    </source>
</evidence>
<sequence>MDVIEWLTDPANWSGPGSIPYQSLMHLVYSLVALFVAAVIAVPLGIYVGHTGKGESLIMGSVNAMRALPTLGLLILLVLVISPAFASSMAFIIPSLIVLVLLAVPPILSGVASGIRAIDRSVIDAARGMGFSTGEVVLKVEIPCALPLTLSGIRGATLQIISTATVAAYVSLDGLGRFILDGRAGNNYAEMAGGAIVLAALAILLEIAFALLGRILVSPGLTRRTRQKQKLSPTLDTETALLTLGRT</sequence>
<feature type="domain" description="ABC transmembrane type-1" evidence="7">
    <location>
        <begin position="23"/>
        <end position="209"/>
    </location>
</feature>
<keyword evidence="2 6" id="KW-0813">Transport</keyword>
<evidence type="ECO:0000313" key="9">
    <source>
        <dbReference type="Proteomes" id="UP000811492"/>
    </source>
</evidence>
<dbReference type="PROSITE" id="PS50928">
    <property type="entry name" value="ABC_TM1"/>
    <property type="match status" value="1"/>
</dbReference>
<evidence type="ECO:0000259" key="7">
    <source>
        <dbReference type="PROSITE" id="PS50928"/>
    </source>
</evidence>
<dbReference type="EMBL" id="JAFEVO010000001">
    <property type="protein sequence ID" value="MBS3181924.1"/>
    <property type="molecule type" value="Genomic_DNA"/>
</dbReference>
<name>A0ABS5M404_9MICO</name>
<feature type="transmembrane region" description="Helical" evidence="6">
    <location>
        <begin position="27"/>
        <end position="47"/>
    </location>
</feature>
<evidence type="ECO:0000256" key="3">
    <source>
        <dbReference type="ARBA" id="ARBA00022692"/>
    </source>
</evidence>
<comment type="similarity">
    <text evidence="6">Belongs to the binding-protein-dependent transport system permease family.</text>
</comment>
<dbReference type="Gene3D" id="1.10.3720.10">
    <property type="entry name" value="MetI-like"/>
    <property type="match status" value="1"/>
</dbReference>
<gene>
    <name evidence="8" type="ORF">JSQ98_06895</name>
</gene>
<feature type="transmembrane region" description="Helical" evidence="6">
    <location>
        <begin position="67"/>
        <end position="85"/>
    </location>
</feature>
<evidence type="ECO:0000256" key="6">
    <source>
        <dbReference type="RuleBase" id="RU363032"/>
    </source>
</evidence>
<comment type="subcellular location">
    <subcellularLocation>
        <location evidence="6">Cell membrane</location>
        <topology evidence="6">Multi-pass membrane protein</topology>
    </subcellularLocation>
    <subcellularLocation>
        <location evidence="1">Membrane</location>
        <topology evidence="1">Multi-pass membrane protein</topology>
    </subcellularLocation>
</comment>
<dbReference type="SUPFAM" id="SSF161098">
    <property type="entry name" value="MetI-like"/>
    <property type="match status" value="1"/>
</dbReference>
<evidence type="ECO:0000256" key="5">
    <source>
        <dbReference type="ARBA" id="ARBA00023136"/>
    </source>
</evidence>
<keyword evidence="3 6" id="KW-0812">Transmembrane</keyword>
<feature type="transmembrane region" description="Helical" evidence="6">
    <location>
        <begin position="91"/>
        <end position="111"/>
    </location>
</feature>
<dbReference type="InterPro" id="IPR051204">
    <property type="entry name" value="ABC_transp_perm/SBD"/>
</dbReference>
<evidence type="ECO:0000256" key="2">
    <source>
        <dbReference type="ARBA" id="ARBA00022448"/>
    </source>
</evidence>
<dbReference type="RefSeq" id="WP_211648946.1">
    <property type="nucleotide sequence ID" value="NZ_JAFEVO010000001.1"/>
</dbReference>
<comment type="caution">
    <text evidence="8">The sequence shown here is derived from an EMBL/GenBank/DDBJ whole genome shotgun (WGS) entry which is preliminary data.</text>
</comment>